<comment type="caution">
    <text evidence="2">The sequence shown here is derived from an EMBL/GenBank/DDBJ whole genome shotgun (WGS) entry which is preliminary data.</text>
</comment>
<feature type="region of interest" description="Disordered" evidence="1">
    <location>
        <begin position="33"/>
        <end position="58"/>
    </location>
</feature>
<dbReference type="Pfam" id="PF05258">
    <property type="entry name" value="DciA"/>
    <property type="match status" value="1"/>
</dbReference>
<keyword evidence="3" id="KW-1185">Reference proteome</keyword>
<proteinExistence type="predicted"/>
<sequence length="174" mass="19199">MTEPRRLGRDADPAGELSATVYLRFKEIFGGERVSRDRKRRERSAEGPQDSVPYGVGRDPKGLGTVIDSLTAGLGWNSPLAQHEVLGNWAELCGEDTARYSEPVSISDGVLLVQCQSTAWATQLRHMRHEILVRIAERYPDAGVDTIRFQGPGAPSWKRGPRSIPGRGPRDTYG</sequence>
<protein>
    <submittedName>
        <fullName evidence="2">Putative nucleic acid-binding Zn ribbon protein</fullName>
    </submittedName>
</protein>
<feature type="region of interest" description="Disordered" evidence="1">
    <location>
        <begin position="150"/>
        <end position="174"/>
    </location>
</feature>
<dbReference type="EMBL" id="RKHL01000001">
    <property type="protein sequence ID" value="ROR83714.1"/>
    <property type="molecule type" value="Genomic_DNA"/>
</dbReference>
<dbReference type="InterPro" id="IPR007922">
    <property type="entry name" value="DciA-like"/>
</dbReference>
<evidence type="ECO:0000313" key="2">
    <source>
        <dbReference type="EMBL" id="ROR83714.1"/>
    </source>
</evidence>
<evidence type="ECO:0000256" key="1">
    <source>
        <dbReference type="SAM" id="MobiDB-lite"/>
    </source>
</evidence>
<name>A0A3N2C8S0_9MICO</name>
<dbReference type="RefSeq" id="WP_085511498.1">
    <property type="nucleotide sequence ID" value="NZ_FXAP01000002.1"/>
</dbReference>
<evidence type="ECO:0000313" key="3">
    <source>
        <dbReference type="Proteomes" id="UP000266915"/>
    </source>
</evidence>
<dbReference type="AlphaFoldDB" id="A0A3N2C8S0"/>
<reference evidence="2 3" key="1">
    <citation type="submission" date="2018-11" db="EMBL/GenBank/DDBJ databases">
        <title>Sequencing the genomes of 1000 actinobacteria strains.</title>
        <authorList>
            <person name="Klenk H.-P."/>
        </authorList>
    </citation>
    <scope>NUCLEOTIDE SEQUENCE [LARGE SCALE GENOMIC DNA]</scope>
    <source>
        <strain evidence="2 3">DSM 14012</strain>
    </source>
</reference>
<dbReference type="PANTHER" id="PTHR36456:SF1">
    <property type="entry name" value="UPF0232 PROTEIN SCO3875"/>
    <property type="match status" value="1"/>
</dbReference>
<gene>
    <name evidence="2" type="ORF">EDD42_3831</name>
</gene>
<dbReference type="Proteomes" id="UP000266915">
    <property type="component" value="Unassembled WGS sequence"/>
</dbReference>
<dbReference type="PANTHER" id="PTHR36456">
    <property type="entry name" value="UPF0232 PROTEIN SCO3875"/>
    <property type="match status" value="1"/>
</dbReference>
<organism evidence="2 3">
    <name type="scientific">Plantibacter flavus</name>
    <dbReference type="NCBI Taxonomy" id="150123"/>
    <lineage>
        <taxon>Bacteria</taxon>
        <taxon>Bacillati</taxon>
        <taxon>Actinomycetota</taxon>
        <taxon>Actinomycetes</taxon>
        <taxon>Micrococcales</taxon>
        <taxon>Microbacteriaceae</taxon>
        <taxon>Plantibacter</taxon>
    </lineage>
</organism>
<accession>A0A3N2C8S0</accession>